<evidence type="ECO:0000256" key="2">
    <source>
        <dbReference type="ARBA" id="ARBA00010790"/>
    </source>
</evidence>
<dbReference type="GO" id="GO:0016020">
    <property type="term" value="C:membrane"/>
    <property type="evidence" value="ECO:0007669"/>
    <property type="project" value="TreeGrafter"/>
</dbReference>
<dbReference type="SUPFAM" id="SSF51905">
    <property type="entry name" value="FAD/NAD(P)-binding domain"/>
    <property type="match status" value="1"/>
</dbReference>
<evidence type="ECO:0000256" key="3">
    <source>
        <dbReference type="ARBA" id="ARBA00022630"/>
    </source>
</evidence>
<proteinExistence type="inferred from homology"/>
<comment type="caution">
    <text evidence="7">The sequence shown here is derived from an EMBL/GenBank/DDBJ whole genome shotgun (WGS) entry which is preliminary data.</text>
</comment>
<evidence type="ECO:0000313" key="8">
    <source>
        <dbReference type="Proteomes" id="UP000539372"/>
    </source>
</evidence>
<dbReference type="InterPro" id="IPR007867">
    <property type="entry name" value="GMC_OxRtase_C"/>
</dbReference>
<evidence type="ECO:0000256" key="4">
    <source>
        <dbReference type="ARBA" id="ARBA00022827"/>
    </source>
</evidence>
<name>A0A7Y0E1Y5_9PROT</name>
<dbReference type="GO" id="GO:0019285">
    <property type="term" value="P:glycine betaine biosynthetic process from choline"/>
    <property type="evidence" value="ECO:0007669"/>
    <property type="project" value="TreeGrafter"/>
</dbReference>
<evidence type="ECO:0000256" key="5">
    <source>
        <dbReference type="PIRSR" id="PIRSR000137-2"/>
    </source>
</evidence>
<dbReference type="PROSITE" id="PS00624">
    <property type="entry name" value="GMC_OXRED_2"/>
    <property type="match status" value="1"/>
</dbReference>
<keyword evidence="3" id="KW-0285">Flavoprotein</keyword>
<comment type="similarity">
    <text evidence="2">Belongs to the GMC oxidoreductase family.</text>
</comment>
<organism evidence="7 8">
    <name type="scientific">Pacificispira spongiicola</name>
    <dbReference type="NCBI Taxonomy" id="2729598"/>
    <lineage>
        <taxon>Bacteria</taxon>
        <taxon>Pseudomonadati</taxon>
        <taxon>Pseudomonadota</taxon>
        <taxon>Alphaproteobacteria</taxon>
        <taxon>Rhodospirillales</taxon>
        <taxon>Rhodospirillaceae</taxon>
        <taxon>Pacificispira</taxon>
    </lineage>
</organism>
<dbReference type="Pfam" id="PF00732">
    <property type="entry name" value="GMC_oxred_N"/>
    <property type="match status" value="1"/>
</dbReference>
<dbReference type="Gene3D" id="3.30.560.10">
    <property type="entry name" value="Glucose Oxidase, domain 3"/>
    <property type="match status" value="1"/>
</dbReference>
<dbReference type="GO" id="GO:0050660">
    <property type="term" value="F:flavin adenine dinucleotide binding"/>
    <property type="evidence" value="ECO:0007669"/>
    <property type="project" value="InterPro"/>
</dbReference>
<dbReference type="EMBL" id="JABBNT010000004">
    <property type="protein sequence ID" value="NMM45762.1"/>
    <property type="molecule type" value="Genomic_DNA"/>
</dbReference>
<dbReference type="Proteomes" id="UP000539372">
    <property type="component" value="Unassembled WGS sequence"/>
</dbReference>
<protein>
    <submittedName>
        <fullName evidence="7">Choline dehydrogenase</fullName>
        <ecNumber evidence="7">1.1.99.1</ecNumber>
    </submittedName>
</protein>
<dbReference type="EC" id="1.1.99.1" evidence="7"/>
<evidence type="ECO:0000259" key="6">
    <source>
        <dbReference type="PROSITE" id="PS00624"/>
    </source>
</evidence>
<accession>A0A7Y0E1Y5</accession>
<dbReference type="Gene3D" id="3.50.50.60">
    <property type="entry name" value="FAD/NAD(P)-binding domain"/>
    <property type="match status" value="1"/>
</dbReference>
<dbReference type="AlphaFoldDB" id="A0A7Y0E1Y5"/>
<feature type="binding site" evidence="5">
    <location>
        <begin position="469"/>
        <end position="470"/>
    </location>
    <ligand>
        <name>FAD</name>
        <dbReference type="ChEBI" id="CHEBI:57692"/>
    </ligand>
</feature>
<sequence length="547" mass="59354">MASDFEPDYIVVGAGSAGCVLANRLTEDGTKKVLLIEAGPEDGAWNLAMPAAMAHNLEKTDYNWAFKGDPEPELGGRVLKHDRGKVLGGSSSINGMVCIRGHAGDYDGWRQNGCEGWAYGDVLPYFKQLESYDGGADDYRGGGGPLKVHRPAADNPIFQAFFKAGEQAGYPVTDDICGHRQEGFGRLDSTVHDGKRWSAVRAFIDPARSRPNLKIETGCLVERVTFEGKRATGIRFRQKGVEKTVAAKKEVILSAGAVGSPHLLLLSGVGPADQLREQGIDLVADRPGVGENLNEHPDFVVKYLCDAPVSILGDAHGLGKLVTGLRWFTARKGAGASNQFDGVACIRSSPEIDYPDIQVSIMPIATEIGTVTPMKRHSFQMHVGLMRAHSRGRIFLDSADPTRQPHILVNYLKDERDRNAMLSGIEQVRKIASQPAIQALGPTEVFPGPSVSTRAELEKVLREHVDTQWHLSGTCKMGADTDPMAVCDPKGRVYGVEGLRVVDASLMPVVVNSNTNCPTMMMAFKLSDAILDRAPLPRMDLPVWNYG</sequence>
<keyword evidence="4 5" id="KW-0274">FAD</keyword>
<evidence type="ECO:0000313" key="7">
    <source>
        <dbReference type="EMBL" id="NMM45762.1"/>
    </source>
</evidence>
<dbReference type="PANTHER" id="PTHR11552:SF147">
    <property type="entry name" value="CHOLINE DEHYDROGENASE, MITOCHONDRIAL"/>
    <property type="match status" value="1"/>
</dbReference>
<dbReference type="RefSeq" id="WP_169626144.1">
    <property type="nucleotide sequence ID" value="NZ_JABBNT010000004.1"/>
</dbReference>
<feature type="binding site" evidence="5">
    <location>
        <position position="221"/>
    </location>
    <ligand>
        <name>FAD</name>
        <dbReference type="ChEBI" id="CHEBI:57692"/>
    </ligand>
</feature>
<evidence type="ECO:0000256" key="1">
    <source>
        <dbReference type="ARBA" id="ARBA00001974"/>
    </source>
</evidence>
<dbReference type="PANTHER" id="PTHR11552">
    <property type="entry name" value="GLUCOSE-METHANOL-CHOLINE GMC OXIDOREDUCTASE"/>
    <property type="match status" value="1"/>
</dbReference>
<feature type="binding site" evidence="5">
    <location>
        <position position="86"/>
    </location>
    <ligand>
        <name>FAD</name>
        <dbReference type="ChEBI" id="CHEBI:57692"/>
    </ligand>
</feature>
<dbReference type="InterPro" id="IPR000172">
    <property type="entry name" value="GMC_OxRdtase_N"/>
</dbReference>
<dbReference type="Pfam" id="PF05199">
    <property type="entry name" value="GMC_oxred_C"/>
    <property type="match status" value="1"/>
</dbReference>
<dbReference type="InterPro" id="IPR036188">
    <property type="entry name" value="FAD/NAD-bd_sf"/>
</dbReference>
<feature type="binding site" evidence="5">
    <location>
        <begin position="94"/>
        <end position="97"/>
    </location>
    <ligand>
        <name>FAD</name>
        <dbReference type="ChEBI" id="CHEBI:57692"/>
    </ligand>
</feature>
<comment type="cofactor">
    <cofactor evidence="1 5">
        <name>FAD</name>
        <dbReference type="ChEBI" id="CHEBI:57692"/>
    </cofactor>
</comment>
<dbReference type="GO" id="GO:0008812">
    <property type="term" value="F:choline dehydrogenase activity"/>
    <property type="evidence" value="ECO:0007669"/>
    <property type="project" value="UniProtKB-EC"/>
</dbReference>
<keyword evidence="8" id="KW-1185">Reference proteome</keyword>
<feature type="domain" description="Glucose-methanol-choline oxidoreductase N-terminal" evidence="6">
    <location>
        <begin position="256"/>
        <end position="270"/>
    </location>
</feature>
<reference evidence="7 8" key="1">
    <citation type="submission" date="2020-04" db="EMBL/GenBank/DDBJ databases">
        <title>Rhodospirillaceae bacterium KN72 isolated from deep sea.</title>
        <authorList>
            <person name="Zhang D.-C."/>
        </authorList>
    </citation>
    <scope>NUCLEOTIDE SEQUENCE [LARGE SCALE GENOMIC DNA]</scope>
    <source>
        <strain evidence="7 8">KN72</strain>
    </source>
</reference>
<keyword evidence="7" id="KW-0560">Oxidoreductase</keyword>
<gene>
    <name evidence="7" type="ORF">HH303_14795</name>
</gene>
<dbReference type="PIRSF" id="PIRSF000137">
    <property type="entry name" value="Alcohol_oxidase"/>
    <property type="match status" value="1"/>
</dbReference>
<dbReference type="InterPro" id="IPR012132">
    <property type="entry name" value="GMC_OxRdtase"/>
</dbReference>
<dbReference type="NCBIfam" id="NF002550">
    <property type="entry name" value="PRK02106.1"/>
    <property type="match status" value="1"/>
</dbReference>
<dbReference type="SUPFAM" id="SSF54373">
    <property type="entry name" value="FAD-linked reductases, C-terminal domain"/>
    <property type="match status" value="1"/>
</dbReference>